<sequence>MSRISANIESDRVDDVNDDDEDDDNEIDAEDEVDVHETGEASNGRRFVKVERWLQRCALLLSSGRRDAIAASLIHDDPVDVEFSPTPLRHLCTTEDLLANMAIDIDGIMIACKPSTNPFECVKTDCEASGGIELWTSPIPLKSAPKFRMTINGQWQYLHHRAVVQFARLGSYRVLLCSLKLGEDAKVLARRLRRATLTVLQHEPGVESLRLGKFKVRSTSELHEIGVRLCREFRQFHKYIPVIFRVGQKVQVAQSWADSTEHWKNISAELVPSPSLPNRHLFGV</sequence>
<name>A0A3P3YPY5_PLABS</name>
<accession>A0A3P3YPY5</accession>
<evidence type="ECO:0000313" key="3">
    <source>
        <dbReference type="Proteomes" id="UP000290189"/>
    </source>
</evidence>
<dbReference type="EMBL" id="OVEO01000020">
    <property type="protein sequence ID" value="SPR02144.1"/>
    <property type="molecule type" value="Genomic_DNA"/>
</dbReference>
<gene>
    <name evidence="2" type="ORF">PLBR_LOCUS9359</name>
</gene>
<dbReference type="Proteomes" id="UP000290189">
    <property type="component" value="Unassembled WGS sequence"/>
</dbReference>
<reference evidence="2 3" key="1">
    <citation type="submission" date="2018-03" db="EMBL/GenBank/DDBJ databases">
        <authorList>
            <person name="Fogelqvist J."/>
        </authorList>
    </citation>
    <scope>NUCLEOTIDE SEQUENCE [LARGE SCALE GENOMIC DNA]</scope>
</reference>
<evidence type="ECO:0000313" key="2">
    <source>
        <dbReference type="EMBL" id="SPR02144.1"/>
    </source>
</evidence>
<dbReference type="AlphaFoldDB" id="A0A3P3YPY5"/>
<feature type="compositionally biased region" description="Acidic residues" evidence="1">
    <location>
        <begin position="16"/>
        <end position="34"/>
    </location>
</feature>
<proteinExistence type="predicted"/>
<evidence type="ECO:0000256" key="1">
    <source>
        <dbReference type="SAM" id="MobiDB-lite"/>
    </source>
</evidence>
<feature type="region of interest" description="Disordered" evidence="1">
    <location>
        <begin position="1"/>
        <end position="41"/>
    </location>
</feature>
<geneLocation type="mitochondrion" evidence="2"/>
<protein>
    <submittedName>
        <fullName evidence="2">Uncharacterized protein</fullName>
    </submittedName>
</protein>
<organism evidence="2 3">
    <name type="scientific">Plasmodiophora brassicae</name>
    <name type="common">Clubroot disease agent</name>
    <dbReference type="NCBI Taxonomy" id="37360"/>
    <lineage>
        <taxon>Eukaryota</taxon>
        <taxon>Sar</taxon>
        <taxon>Rhizaria</taxon>
        <taxon>Endomyxa</taxon>
        <taxon>Phytomyxea</taxon>
        <taxon>Plasmodiophorida</taxon>
        <taxon>Plasmodiophoridae</taxon>
        <taxon>Plasmodiophora</taxon>
    </lineage>
</organism>
<keyword evidence="2" id="KW-0496">Mitochondrion</keyword>